<accession>A0AAI9TKN3</accession>
<reference evidence="1" key="2">
    <citation type="journal article" date="2016" name="Fungal Biol.">
        <title>Ochratoxin A production by Penicillium thymicola.</title>
        <authorList>
            <person name="Nguyen H.D.T."/>
            <person name="McMullin D.R."/>
            <person name="Ponomareva E."/>
            <person name="Riley R."/>
            <person name="Pomraning K.R."/>
            <person name="Baker S.E."/>
            <person name="Seifert K.A."/>
        </authorList>
    </citation>
    <scope>NUCLEOTIDE SEQUENCE</scope>
    <source>
        <strain evidence="1">DAOM 180753</strain>
    </source>
</reference>
<organism evidence="1 2">
    <name type="scientific">Penicillium thymicola</name>
    <dbReference type="NCBI Taxonomy" id="293382"/>
    <lineage>
        <taxon>Eukaryota</taxon>
        <taxon>Fungi</taxon>
        <taxon>Dikarya</taxon>
        <taxon>Ascomycota</taxon>
        <taxon>Pezizomycotina</taxon>
        <taxon>Eurotiomycetes</taxon>
        <taxon>Eurotiomycetidae</taxon>
        <taxon>Eurotiales</taxon>
        <taxon>Aspergillaceae</taxon>
        <taxon>Penicillium</taxon>
    </lineage>
</organism>
<sequence>MLPLILIPAFLSLSSVLHVPFAPGVSLVWGQALTGYVLHTISTLHLKKAPPPYPFVPWSMTLGFNTYLDFGYFRRIWLNPRLIRTHPTDQTSQERPKKQSRGVLFVLQLSKLLIYYIVQAHISPALFDEVIIDILPDDVAPSQQSL</sequence>
<keyword evidence="2" id="KW-1185">Reference proteome</keyword>
<reference evidence="1" key="1">
    <citation type="submission" date="2015-06" db="EMBL/GenBank/DDBJ databases">
        <authorList>
            <person name="Nguyen H."/>
        </authorList>
    </citation>
    <scope>NUCLEOTIDE SEQUENCE</scope>
    <source>
        <strain evidence="1">DAOM 180753</strain>
    </source>
</reference>
<dbReference type="Proteomes" id="UP001227192">
    <property type="component" value="Unassembled WGS sequence"/>
</dbReference>
<evidence type="ECO:0000313" key="1">
    <source>
        <dbReference type="EMBL" id="KAJ9488934.1"/>
    </source>
</evidence>
<gene>
    <name evidence="1" type="ORF">VN97_g4360</name>
</gene>
<protein>
    <recommendedName>
        <fullName evidence="3">Wax synthase domain-containing protein</fullName>
    </recommendedName>
</protein>
<evidence type="ECO:0000313" key="2">
    <source>
        <dbReference type="Proteomes" id="UP001227192"/>
    </source>
</evidence>
<comment type="caution">
    <text evidence="1">The sequence shown here is derived from an EMBL/GenBank/DDBJ whole genome shotgun (WGS) entry which is preliminary data.</text>
</comment>
<dbReference type="EMBL" id="LACB01000100">
    <property type="protein sequence ID" value="KAJ9488934.1"/>
    <property type="molecule type" value="Genomic_DNA"/>
</dbReference>
<name>A0AAI9TKN3_PENTH</name>
<dbReference type="AlphaFoldDB" id="A0AAI9TKN3"/>
<evidence type="ECO:0008006" key="3">
    <source>
        <dbReference type="Google" id="ProtNLM"/>
    </source>
</evidence>
<proteinExistence type="predicted"/>